<evidence type="ECO:0000256" key="4">
    <source>
        <dbReference type="ARBA" id="ARBA00023242"/>
    </source>
</evidence>
<dbReference type="GO" id="GO:0000428">
    <property type="term" value="C:DNA-directed RNA polymerase complex"/>
    <property type="evidence" value="ECO:0007669"/>
    <property type="project" value="UniProtKB-KW"/>
</dbReference>
<comment type="subcellular location">
    <subcellularLocation>
        <location evidence="1 5">Nucleus</location>
    </subcellularLocation>
</comment>
<evidence type="ECO:0000313" key="8">
    <source>
        <dbReference type="Proteomes" id="UP001632038"/>
    </source>
</evidence>
<dbReference type="EMBL" id="JAVIJP010000018">
    <property type="protein sequence ID" value="KAL3639085.1"/>
    <property type="molecule type" value="Genomic_DNA"/>
</dbReference>
<dbReference type="Proteomes" id="UP001632038">
    <property type="component" value="Unassembled WGS sequence"/>
</dbReference>
<keyword evidence="2 5" id="KW-0240">DNA-directed RNA polymerase</keyword>
<dbReference type="GO" id="GO:0005634">
    <property type="term" value="C:nucleus"/>
    <property type="evidence" value="ECO:0007669"/>
    <property type="project" value="UniProtKB-SubCell"/>
</dbReference>
<dbReference type="Gene3D" id="3.30.1490.120">
    <property type="entry name" value="RNA polymerase Rpb7-like, N-terminal domain"/>
    <property type="match status" value="1"/>
</dbReference>
<dbReference type="PANTHER" id="PTHR12709">
    <property type="entry name" value="DNA-DIRECTED RNA POLYMERASE II, III"/>
    <property type="match status" value="1"/>
</dbReference>
<dbReference type="GO" id="GO:0006352">
    <property type="term" value="P:DNA-templated transcription initiation"/>
    <property type="evidence" value="ECO:0007669"/>
    <property type="project" value="UniProtKB-UniRule"/>
</dbReference>
<dbReference type="Gene3D" id="2.40.50.1060">
    <property type="match status" value="1"/>
</dbReference>
<comment type="function">
    <text evidence="5">DNA-dependent RNA polymerase which catalyzes the transcription of DNA into RNA using the four ribonucleoside triphosphates as substrates.</text>
</comment>
<evidence type="ECO:0000256" key="3">
    <source>
        <dbReference type="ARBA" id="ARBA00023163"/>
    </source>
</evidence>
<keyword evidence="4 5" id="KW-0539">Nucleus</keyword>
<evidence type="ECO:0000256" key="1">
    <source>
        <dbReference type="ARBA" id="ARBA00004123"/>
    </source>
</evidence>
<keyword evidence="3 5" id="KW-0804">Transcription</keyword>
<organism evidence="7 8">
    <name type="scientific">Castilleja foliolosa</name>
    <dbReference type="NCBI Taxonomy" id="1961234"/>
    <lineage>
        <taxon>Eukaryota</taxon>
        <taxon>Viridiplantae</taxon>
        <taxon>Streptophyta</taxon>
        <taxon>Embryophyta</taxon>
        <taxon>Tracheophyta</taxon>
        <taxon>Spermatophyta</taxon>
        <taxon>Magnoliopsida</taxon>
        <taxon>eudicotyledons</taxon>
        <taxon>Gunneridae</taxon>
        <taxon>Pentapetalae</taxon>
        <taxon>asterids</taxon>
        <taxon>lamiids</taxon>
        <taxon>Lamiales</taxon>
        <taxon>Orobanchaceae</taxon>
        <taxon>Pedicularideae</taxon>
        <taxon>Castillejinae</taxon>
        <taxon>Castilleja</taxon>
    </lineage>
</organism>
<sequence>MEGLKNAEANMVVYLHPSKAICANDAIFSHLSSLLFTYSEDFEGVLLAYNPIISSEWAKILPGIHPYFGVKLKAQLLLFNPKPDVILEGEVVKISLQSIHAVVLGFSSVSISNVDIRDDFKHKSKGGEEYYISRSNRKHMIKVGTILRFVVKSFDKEILHMSGSLVADRTGCAQWLDKNIDECAQADSNTKKRKRDENPENERLTTEDETSSLKTTSRLRSPRK</sequence>
<evidence type="ECO:0000256" key="6">
    <source>
        <dbReference type="SAM" id="MobiDB-lite"/>
    </source>
</evidence>
<accession>A0ABD3DDY9</accession>
<keyword evidence="8" id="KW-1185">Reference proteome</keyword>
<evidence type="ECO:0000256" key="5">
    <source>
        <dbReference type="RuleBase" id="RU369086"/>
    </source>
</evidence>
<feature type="compositionally biased region" description="Low complexity" evidence="6">
    <location>
        <begin position="212"/>
        <end position="224"/>
    </location>
</feature>
<feature type="compositionally biased region" description="Basic and acidic residues" evidence="6">
    <location>
        <begin position="195"/>
        <end position="206"/>
    </location>
</feature>
<evidence type="ECO:0000313" key="7">
    <source>
        <dbReference type="EMBL" id="KAL3639085.1"/>
    </source>
</evidence>
<dbReference type="InterPro" id="IPR045113">
    <property type="entry name" value="Rpb7-like"/>
</dbReference>
<gene>
    <name evidence="7" type="ORF">CASFOL_016992</name>
</gene>
<protein>
    <recommendedName>
        <fullName evidence="5">DNA-directed RNA polymerase subunit</fullName>
    </recommendedName>
</protein>
<reference evidence="8" key="1">
    <citation type="journal article" date="2024" name="IScience">
        <title>Strigolactones Initiate the Formation of Haustorium-like Structures in Castilleja.</title>
        <authorList>
            <person name="Buerger M."/>
            <person name="Peterson D."/>
            <person name="Chory J."/>
        </authorList>
    </citation>
    <scope>NUCLEOTIDE SEQUENCE [LARGE SCALE GENOMIC DNA]</scope>
</reference>
<dbReference type="InterPro" id="IPR036898">
    <property type="entry name" value="RNA_pol_Rpb7-like_N_sf"/>
</dbReference>
<comment type="caution">
    <text evidence="7">The sequence shown here is derived from an EMBL/GenBank/DDBJ whole genome shotgun (WGS) entry which is preliminary data.</text>
</comment>
<dbReference type="AlphaFoldDB" id="A0ABD3DDY9"/>
<proteinExistence type="predicted"/>
<evidence type="ECO:0000256" key="2">
    <source>
        <dbReference type="ARBA" id="ARBA00022478"/>
    </source>
</evidence>
<feature type="region of interest" description="Disordered" evidence="6">
    <location>
        <begin position="186"/>
        <end position="224"/>
    </location>
</feature>
<name>A0ABD3DDY9_9LAMI</name>
<dbReference type="PANTHER" id="PTHR12709:SF5">
    <property type="entry name" value="DNA-DIRECTED RNA POLYMERASE I SUBUNIT RPA43"/>
    <property type="match status" value="1"/>
</dbReference>